<evidence type="ECO:0000256" key="2">
    <source>
        <dbReference type="SAM" id="SignalP"/>
    </source>
</evidence>
<proteinExistence type="predicted"/>
<feature type="transmembrane region" description="Helical" evidence="1">
    <location>
        <begin position="253"/>
        <end position="272"/>
    </location>
</feature>
<accession>I2G3S9</accession>
<keyword evidence="1" id="KW-1133">Transmembrane helix</keyword>
<dbReference type="HOGENOM" id="CLU_924778_0_0_1"/>
<protein>
    <recommendedName>
        <fullName evidence="5">Protein BIG1</fullName>
    </recommendedName>
</protein>
<evidence type="ECO:0000256" key="1">
    <source>
        <dbReference type="SAM" id="Phobius"/>
    </source>
</evidence>
<dbReference type="OrthoDB" id="10029326at2759"/>
<keyword evidence="4" id="KW-1185">Reference proteome</keyword>
<organism evidence="3 4">
    <name type="scientific">Ustilago hordei</name>
    <name type="common">Barley covered smut fungus</name>
    <dbReference type="NCBI Taxonomy" id="120017"/>
    <lineage>
        <taxon>Eukaryota</taxon>
        <taxon>Fungi</taxon>
        <taxon>Dikarya</taxon>
        <taxon>Basidiomycota</taxon>
        <taxon>Ustilaginomycotina</taxon>
        <taxon>Ustilaginomycetes</taxon>
        <taxon>Ustilaginales</taxon>
        <taxon>Ustilaginaceae</taxon>
        <taxon>Ustilago</taxon>
    </lineage>
</organism>
<comment type="caution">
    <text evidence="3">The sequence shown here is derived from an EMBL/GenBank/DDBJ whole genome shotgun (WGS) entry which is preliminary data.</text>
</comment>
<evidence type="ECO:0000313" key="4">
    <source>
        <dbReference type="Proteomes" id="UP000006174"/>
    </source>
</evidence>
<evidence type="ECO:0008006" key="5">
    <source>
        <dbReference type="Google" id="ProtNLM"/>
    </source>
</evidence>
<dbReference type="OMA" id="QTPDQMG"/>
<keyword evidence="2" id="KW-0732">Signal</keyword>
<evidence type="ECO:0000313" key="3">
    <source>
        <dbReference type="EMBL" id="CCF53822.1"/>
    </source>
</evidence>
<dbReference type="PROSITE" id="PS51257">
    <property type="entry name" value="PROKAR_LIPOPROTEIN"/>
    <property type="match status" value="1"/>
</dbReference>
<dbReference type="EMBL" id="CAGI01000185">
    <property type="protein sequence ID" value="CCF53822.1"/>
    <property type="molecule type" value="Genomic_DNA"/>
</dbReference>
<feature type="chain" id="PRO_5003658596" description="Protein BIG1" evidence="2">
    <location>
        <begin position="20"/>
        <end position="298"/>
    </location>
</feature>
<dbReference type="AlphaFoldDB" id="I2G3S9"/>
<keyword evidence="1" id="KW-0812">Transmembrane</keyword>
<feature type="signal peptide" evidence="2">
    <location>
        <begin position="1"/>
        <end position="19"/>
    </location>
</feature>
<keyword evidence="1" id="KW-0472">Membrane</keyword>
<dbReference type="eggNOG" id="ENOG502S5C0">
    <property type="taxonomic scope" value="Eukaryota"/>
</dbReference>
<reference evidence="3 4" key="1">
    <citation type="journal article" date="2012" name="Plant Cell">
        <title>Genome comparison of barley and maize smut fungi reveals targeted loss of RNA silencing components and species-specific presence of transposable elements.</title>
        <authorList>
            <person name="Laurie J.D."/>
            <person name="Ali S."/>
            <person name="Linning R."/>
            <person name="Mannhaupt G."/>
            <person name="Wong P."/>
            <person name="Gueldener U."/>
            <person name="Muensterkoetter M."/>
            <person name="Moore R."/>
            <person name="Kahmann R."/>
            <person name="Bakkeren G."/>
            <person name="Schirawski J."/>
        </authorList>
    </citation>
    <scope>NUCLEOTIDE SEQUENCE [LARGE SCALE GENOMIC DNA]</scope>
    <source>
        <strain evidence="4">Uh4875-4</strain>
    </source>
</reference>
<name>I2G3S9_USTHO</name>
<sequence>MRTTTAIASLLAAAACASASSASHPVLAFTSQQASNLQLELPYDSSIDGFVDTLFAAGKSSPACKLDAIATVWADHLDRDTFASLRHTSSDSLRARSIGAPSQVTFGAAPNTNTTAILVEHIVSTCRFEGYSVTQLSDLTRNQEVSPPDQQQKTFPFVEILVHDLPRQEAQLLKALESLDEKKPRNLVMVMQNGQLHQHTKRQYSSLALDPATDLDSMLYFLQYVAAPSSSSGNWTEPTGGIFARYQLFSTPLILTLLLVGGVLLPIVYFAVAQLAQVQTPDQMGVRKDPISGEKKSQ</sequence>
<gene>
    <name evidence="3" type="ORF">UHOR_00170</name>
</gene>
<dbReference type="Proteomes" id="UP000006174">
    <property type="component" value="Unassembled WGS sequence"/>
</dbReference>